<name>A0AAV7RCB4_PLEWA</name>
<proteinExistence type="predicted"/>
<evidence type="ECO:0000313" key="3">
    <source>
        <dbReference type="Proteomes" id="UP001066276"/>
    </source>
</evidence>
<reference evidence="2" key="1">
    <citation type="journal article" date="2022" name="bioRxiv">
        <title>Sequencing and chromosome-scale assembly of the giantPleurodeles waltlgenome.</title>
        <authorList>
            <person name="Brown T."/>
            <person name="Elewa A."/>
            <person name="Iarovenko S."/>
            <person name="Subramanian E."/>
            <person name="Araus A.J."/>
            <person name="Petzold A."/>
            <person name="Susuki M."/>
            <person name="Suzuki K.-i.T."/>
            <person name="Hayashi T."/>
            <person name="Toyoda A."/>
            <person name="Oliveira C."/>
            <person name="Osipova E."/>
            <person name="Leigh N.D."/>
            <person name="Simon A."/>
            <person name="Yun M.H."/>
        </authorList>
    </citation>
    <scope>NUCLEOTIDE SEQUENCE</scope>
    <source>
        <strain evidence="2">20211129_DDA</strain>
        <tissue evidence="2">Liver</tissue>
    </source>
</reference>
<dbReference type="AlphaFoldDB" id="A0AAV7RCB4"/>
<keyword evidence="3" id="KW-1185">Reference proteome</keyword>
<evidence type="ECO:0000313" key="2">
    <source>
        <dbReference type="EMBL" id="KAJ1150342.1"/>
    </source>
</evidence>
<gene>
    <name evidence="2" type="ORF">NDU88_003136</name>
</gene>
<feature type="region of interest" description="Disordered" evidence="1">
    <location>
        <begin position="79"/>
        <end position="126"/>
    </location>
</feature>
<accession>A0AAV7RCB4</accession>
<dbReference type="Proteomes" id="UP001066276">
    <property type="component" value="Chromosome 5"/>
</dbReference>
<comment type="caution">
    <text evidence="2">The sequence shown here is derived from an EMBL/GenBank/DDBJ whole genome shotgun (WGS) entry which is preliminary data.</text>
</comment>
<sequence>MWCRIRSGALTCSALPTQGRWQPPPQLHGSFGPPRQLRGEGRVQGHPPLRYSSLLRPRGPAVIRGLHLSSSSDALLYPRPELKGASRSPQQPRSKGWVRGRPLARRSPPQQPRGPAAIRGLRRLPR</sequence>
<dbReference type="EMBL" id="JANPWB010000009">
    <property type="protein sequence ID" value="KAJ1150342.1"/>
    <property type="molecule type" value="Genomic_DNA"/>
</dbReference>
<protein>
    <submittedName>
        <fullName evidence="2">Uncharacterized protein</fullName>
    </submittedName>
</protein>
<organism evidence="2 3">
    <name type="scientific">Pleurodeles waltl</name>
    <name type="common">Iberian ribbed newt</name>
    <dbReference type="NCBI Taxonomy" id="8319"/>
    <lineage>
        <taxon>Eukaryota</taxon>
        <taxon>Metazoa</taxon>
        <taxon>Chordata</taxon>
        <taxon>Craniata</taxon>
        <taxon>Vertebrata</taxon>
        <taxon>Euteleostomi</taxon>
        <taxon>Amphibia</taxon>
        <taxon>Batrachia</taxon>
        <taxon>Caudata</taxon>
        <taxon>Salamandroidea</taxon>
        <taxon>Salamandridae</taxon>
        <taxon>Pleurodelinae</taxon>
        <taxon>Pleurodeles</taxon>
    </lineage>
</organism>
<feature type="region of interest" description="Disordered" evidence="1">
    <location>
        <begin position="15"/>
        <end position="54"/>
    </location>
</feature>
<evidence type="ECO:0000256" key="1">
    <source>
        <dbReference type="SAM" id="MobiDB-lite"/>
    </source>
</evidence>